<feature type="region of interest" description="Disordered" evidence="5">
    <location>
        <begin position="811"/>
        <end position="847"/>
    </location>
</feature>
<dbReference type="InterPro" id="IPR016024">
    <property type="entry name" value="ARM-type_fold"/>
</dbReference>
<dbReference type="InterPro" id="IPR052406">
    <property type="entry name" value="Chromatin_Remodeling_Comp"/>
</dbReference>
<evidence type="ECO:0000256" key="3">
    <source>
        <dbReference type="ARBA" id="ARBA00023163"/>
    </source>
</evidence>
<dbReference type="EMBL" id="JAQGDS010000004">
    <property type="protein sequence ID" value="KAJ6261276.1"/>
    <property type="molecule type" value="Genomic_DNA"/>
</dbReference>
<dbReference type="Pfam" id="PF01388">
    <property type="entry name" value="ARID"/>
    <property type="match status" value="1"/>
</dbReference>
<evidence type="ECO:0000256" key="1">
    <source>
        <dbReference type="ARBA" id="ARBA00022853"/>
    </source>
</evidence>
<dbReference type="SMART" id="SM00501">
    <property type="entry name" value="BRIGHT"/>
    <property type="match status" value="1"/>
</dbReference>
<dbReference type="InterPro" id="IPR001606">
    <property type="entry name" value="ARID_dom"/>
</dbReference>
<evidence type="ECO:0000259" key="7">
    <source>
        <dbReference type="PROSITE" id="PS51526"/>
    </source>
</evidence>
<dbReference type="AlphaFoldDB" id="A0AAD6IZA7"/>
<name>A0AAD6IZA7_DREDA</name>
<keyword evidence="1" id="KW-0156">Chromatin regulator</keyword>
<keyword evidence="4" id="KW-0539">Nucleus</keyword>
<dbReference type="CDD" id="cd16100">
    <property type="entry name" value="ARID"/>
    <property type="match status" value="1"/>
</dbReference>
<gene>
    <name evidence="8" type="ORF">Dda_3945</name>
</gene>
<feature type="domain" description="RFX-type winged-helix" evidence="7">
    <location>
        <begin position="627"/>
        <end position="710"/>
    </location>
</feature>
<feature type="region of interest" description="Disordered" evidence="5">
    <location>
        <begin position="173"/>
        <end position="277"/>
    </location>
</feature>
<feature type="compositionally biased region" description="Low complexity" evidence="5">
    <location>
        <begin position="193"/>
        <end position="206"/>
    </location>
</feature>
<dbReference type="SMART" id="SM01014">
    <property type="entry name" value="ARID"/>
    <property type="match status" value="1"/>
</dbReference>
<evidence type="ECO:0000259" key="6">
    <source>
        <dbReference type="PROSITE" id="PS51011"/>
    </source>
</evidence>
<dbReference type="PANTHER" id="PTHR22970:SF14">
    <property type="entry name" value="AT-RICH INTERACTIVE DOMAIN-CONTAINING PROTEIN 2"/>
    <property type="match status" value="1"/>
</dbReference>
<evidence type="ECO:0000313" key="9">
    <source>
        <dbReference type="Proteomes" id="UP001221413"/>
    </source>
</evidence>
<evidence type="ECO:0000256" key="4">
    <source>
        <dbReference type="ARBA" id="ARBA00023242"/>
    </source>
</evidence>
<dbReference type="SUPFAM" id="SSF46774">
    <property type="entry name" value="ARID-like"/>
    <property type="match status" value="1"/>
</dbReference>
<keyword evidence="9" id="KW-1185">Reference proteome</keyword>
<dbReference type="InterPro" id="IPR003150">
    <property type="entry name" value="DNA-bd_RFX"/>
</dbReference>
<feature type="compositionally biased region" description="Low complexity" evidence="5">
    <location>
        <begin position="816"/>
        <end position="836"/>
    </location>
</feature>
<keyword evidence="3" id="KW-0804">Transcription</keyword>
<sequence>MGPKNQYTAHPREFDESDIDRTPEYEDFIKTISALHERRGPRPRYLPLAAVLASSVALPPAGAPANSSALSAWRYNSVTALTNLEPDIQRKKVDLRKLYKTVTDLGGYTAVSGKIGLWKELAVEFNPPQHNTNIGFVLKTIYWKNLAAYECEHHWKVEAPRPEAVEMQTAAGTDLVGRKAPETVEASSPALLTRGRSGTGETSTSGAAQPSSGRTLREAPPKRQFFQPDVSTPKPRSTGAMNQSPAPQATVNGKGTPNAMHGSSGALHSNNPPLPPLRVIAVPTPYSKPQAFAQKAAHRNANRPTLQNLPPGYPADGPSPLWRAIMGIASRIPSEVEYGLTNLLHRTTYAGHGVSLLDYPELGDDLVAILKDCVSAVIAQTRDQALNPGSVFEPKKWREQIDVGLYAVDILRNITCHDPTSRTNQTNSRKLHDKYPKAVPTLLKALKLAPENDGIISLKVGCLEIMESILRATSIEEEQEATLVDLIWGWIRGKDRVLIMTSLRIMVQLSLKEKTTYFRTIPPGVMTQIHNLIMLGDEELNIECLDFLYHATLYEENMIELTEGEFAAAHIAQLVRLLSFGQARIPPPVSTVVSVPTKHKRPVPVVTPDLPQDLLEDILKLPEPQRAVWWMRGCFEANPESEITQLALWQAYQRQFTVYINSGVRPQPLLNANDFIKNVATAFVSARPQMIAGDAGQPNRFVINGIVPREEPMGLDYNVYLRCDWLLPEAGPSTSADVMNATKLKACGRFFGNVKALFDHVRDKHTALTSPTMKDQACMWKHCTRFPAPGTSDRGAFYKHLMCHMPVKRKEPGIRTTNGASSTTNTAKPSSSLPPAKKAPDTVAASSAHSIPWTTEVPIKPSGTNELIGVAYMAAHVLKNLSKVATPLGASNMAMIRQDLFTKMAMNESLRQLLTDILANIYDARQNPADNVQMMAIDDDD</sequence>
<comment type="caution">
    <text evidence="8">The sequence shown here is derived from an EMBL/GenBank/DDBJ whole genome shotgun (WGS) entry which is preliminary data.</text>
</comment>
<evidence type="ECO:0008006" key="10">
    <source>
        <dbReference type="Google" id="ProtNLM"/>
    </source>
</evidence>
<feature type="compositionally biased region" description="Polar residues" evidence="5">
    <location>
        <begin position="239"/>
        <end position="255"/>
    </location>
</feature>
<reference evidence="8" key="1">
    <citation type="submission" date="2023-01" db="EMBL/GenBank/DDBJ databases">
        <title>The chitinases involved in constricting ring structure development in the nematode-trapping fungus Drechslerella dactyloides.</title>
        <authorList>
            <person name="Wang R."/>
            <person name="Zhang L."/>
            <person name="Tang P."/>
            <person name="Li S."/>
            <person name="Liang L."/>
        </authorList>
    </citation>
    <scope>NUCLEOTIDE SEQUENCE</scope>
    <source>
        <strain evidence="8">YMF1.00031</strain>
    </source>
</reference>
<accession>A0AAD6IZA7</accession>
<dbReference type="PROSITE" id="PS51011">
    <property type="entry name" value="ARID"/>
    <property type="match status" value="1"/>
</dbReference>
<keyword evidence="2" id="KW-0805">Transcription regulation</keyword>
<dbReference type="GO" id="GO:0003677">
    <property type="term" value="F:DNA binding"/>
    <property type="evidence" value="ECO:0007669"/>
    <property type="project" value="InterPro"/>
</dbReference>
<dbReference type="InterPro" id="IPR036431">
    <property type="entry name" value="ARID_dom_sf"/>
</dbReference>
<evidence type="ECO:0000256" key="5">
    <source>
        <dbReference type="SAM" id="MobiDB-lite"/>
    </source>
</evidence>
<feature type="region of interest" description="Disordered" evidence="5">
    <location>
        <begin position="295"/>
        <end position="314"/>
    </location>
</feature>
<protein>
    <recommendedName>
        <fullName evidence="10">Chromatin structure-remodeling complex subunit rsc9</fullName>
    </recommendedName>
</protein>
<feature type="domain" description="ARID" evidence="6">
    <location>
        <begin position="60"/>
        <end position="154"/>
    </location>
</feature>
<dbReference type="GO" id="GO:0006325">
    <property type="term" value="P:chromatin organization"/>
    <property type="evidence" value="ECO:0007669"/>
    <property type="project" value="UniProtKB-KW"/>
</dbReference>
<evidence type="ECO:0000313" key="8">
    <source>
        <dbReference type="EMBL" id="KAJ6261276.1"/>
    </source>
</evidence>
<organism evidence="8 9">
    <name type="scientific">Drechslerella dactyloides</name>
    <name type="common">Nematode-trapping fungus</name>
    <name type="synonym">Arthrobotrys dactyloides</name>
    <dbReference type="NCBI Taxonomy" id="74499"/>
    <lineage>
        <taxon>Eukaryota</taxon>
        <taxon>Fungi</taxon>
        <taxon>Dikarya</taxon>
        <taxon>Ascomycota</taxon>
        <taxon>Pezizomycotina</taxon>
        <taxon>Orbiliomycetes</taxon>
        <taxon>Orbiliales</taxon>
        <taxon>Orbiliaceae</taxon>
        <taxon>Drechslerella</taxon>
    </lineage>
</organism>
<proteinExistence type="predicted"/>
<dbReference type="PANTHER" id="PTHR22970">
    <property type="entry name" value="AT-RICH INTERACTIVE DOMAIN-CONTAINING PROTEIN 2"/>
    <property type="match status" value="1"/>
</dbReference>
<dbReference type="Gene3D" id="1.10.150.60">
    <property type="entry name" value="ARID DNA-binding domain"/>
    <property type="match status" value="1"/>
</dbReference>
<dbReference type="SUPFAM" id="SSF48371">
    <property type="entry name" value="ARM repeat"/>
    <property type="match status" value="1"/>
</dbReference>
<evidence type="ECO:0000256" key="2">
    <source>
        <dbReference type="ARBA" id="ARBA00023015"/>
    </source>
</evidence>
<dbReference type="PROSITE" id="PS51526">
    <property type="entry name" value="RFX_DBD"/>
    <property type="match status" value="1"/>
</dbReference>
<dbReference type="Proteomes" id="UP001221413">
    <property type="component" value="Unassembled WGS sequence"/>
</dbReference>
<dbReference type="GO" id="GO:0006355">
    <property type="term" value="P:regulation of DNA-templated transcription"/>
    <property type="evidence" value="ECO:0007669"/>
    <property type="project" value="InterPro"/>
</dbReference>